<dbReference type="EMBL" id="NAQF01000002">
    <property type="protein sequence ID" value="OQM58285.1"/>
    <property type="molecule type" value="Genomic_DNA"/>
</dbReference>
<accession>A0A1V8QB69</accession>
<reference evidence="1 3" key="2">
    <citation type="submission" date="2017-03" db="EMBL/GenBank/DDBJ databases">
        <title>Maternal inheritance of bifidobacteria.</title>
        <authorList>
            <person name="Lugli G.A."/>
            <person name="Duranti S."/>
            <person name="Milani C."/>
            <person name="Mancabelli L."/>
        </authorList>
    </citation>
    <scope>NUCLEOTIDE SEQUENCE [LARGE SCALE GENOMIC DNA]</scope>
    <source>
        <strain evidence="1 3">1892B</strain>
    </source>
</reference>
<proteinExistence type="predicted"/>
<dbReference type="Proteomes" id="UP000192714">
    <property type="component" value="Unassembled WGS sequence"/>
</dbReference>
<dbReference type="AlphaFoldDB" id="A0A1V8QB69"/>
<sequence length="328" mass="37445">MDKIRYTVLISHPSDVDEKTLDFIYQCFDMWNEQNQALPFEFYPFEWDKDVATLSEVANGQDVIDSVAEAYCDAVLAVFNKRLGSPVNDSISGTVHELEECIENDKPAGMIIDSQEVDSREQKLIDYINDFKGLYKEYDSKEKLSREIGLFLDQRARNYSSKLDESTLLFKKHMRFDNPNRVQGITTNYVYNPYFCSSGASLTWCSDSQKVKYGSFENAMGVSISCEGCYILDAFEEDCCACCRTCGLEYGEIYIQSLYGKHYGVVNRQHPHLDFHAPAGTHVMLLLKPDSGKTMHCKYLGLTSRHCLAFDGGTRDILKYNFALEKIN</sequence>
<dbReference type="RefSeq" id="WP_141730659.1">
    <property type="nucleotide sequence ID" value="NZ_CAXSWS010000001.1"/>
</dbReference>
<dbReference type="EMBL" id="LNKH01000007">
    <property type="protein sequence ID" value="OSG96570.1"/>
    <property type="molecule type" value="Genomic_DNA"/>
</dbReference>
<dbReference type="Proteomes" id="UP000193905">
    <property type="component" value="Unassembled WGS sequence"/>
</dbReference>
<evidence type="ECO:0000313" key="3">
    <source>
        <dbReference type="Proteomes" id="UP000192714"/>
    </source>
</evidence>
<evidence type="ECO:0000313" key="2">
    <source>
        <dbReference type="EMBL" id="OSG96570.1"/>
    </source>
</evidence>
<name>A0A1V8QB69_BIFAD</name>
<protein>
    <submittedName>
        <fullName evidence="2">Uncharacterized protein</fullName>
    </submittedName>
</protein>
<reference evidence="2 4" key="1">
    <citation type="journal article" date="2016" name="Sci. Rep.">
        <title>Evaluation of genetic diversity among strains of the human gut commensal Bifidobacterium adolescentis.</title>
        <authorList>
            <person name="Duranti S."/>
            <person name="Milani C."/>
            <person name="Lugli G.A."/>
            <person name="Mancabelli L."/>
            <person name="Turroni F."/>
            <person name="Ferrario C."/>
            <person name="Mangifesta M."/>
            <person name="Viappiani A."/>
            <person name="Sanchez B."/>
            <person name="Margolles A."/>
            <person name="van Sinderen D."/>
            <person name="Ventura M."/>
        </authorList>
    </citation>
    <scope>NUCLEOTIDE SEQUENCE [LARGE SCALE GENOMIC DNA]</scope>
    <source>
        <strain evidence="2 4">AL46-2</strain>
    </source>
</reference>
<organism evidence="2 4">
    <name type="scientific">Bifidobacterium adolescentis</name>
    <dbReference type="NCBI Taxonomy" id="1680"/>
    <lineage>
        <taxon>Bacteria</taxon>
        <taxon>Bacillati</taxon>
        <taxon>Actinomycetota</taxon>
        <taxon>Actinomycetes</taxon>
        <taxon>Bifidobacteriales</taxon>
        <taxon>Bifidobacteriaceae</taxon>
        <taxon>Bifidobacterium</taxon>
    </lineage>
</organism>
<comment type="caution">
    <text evidence="2">The sequence shown here is derived from an EMBL/GenBank/DDBJ whole genome shotgun (WGS) entry which is preliminary data.</text>
</comment>
<dbReference type="OrthoDB" id="9784936at2"/>
<evidence type="ECO:0000313" key="4">
    <source>
        <dbReference type="Proteomes" id="UP000193905"/>
    </source>
</evidence>
<evidence type="ECO:0000313" key="1">
    <source>
        <dbReference type="EMBL" id="OQM58285.1"/>
    </source>
</evidence>
<gene>
    <name evidence="2" type="ORF">AL0462_1065</name>
    <name evidence="1" type="ORF">B5789_0362</name>
</gene>